<gene>
    <name evidence="6" type="primary">rcsB_2</name>
    <name evidence="6" type="ORF">R16034_04293</name>
</gene>
<keyword evidence="1 3" id="KW-0597">Phosphoprotein</keyword>
<feature type="domain" description="Response regulatory" evidence="5">
    <location>
        <begin position="6"/>
        <end position="125"/>
    </location>
</feature>
<dbReference type="SUPFAM" id="SSF46894">
    <property type="entry name" value="C-terminal effector domain of the bipartite response regulators"/>
    <property type="match status" value="1"/>
</dbReference>
<dbReference type="GO" id="GO:0000160">
    <property type="term" value="P:phosphorelay signal transduction system"/>
    <property type="evidence" value="ECO:0007669"/>
    <property type="project" value="InterPro"/>
</dbReference>
<dbReference type="InterPro" id="IPR036388">
    <property type="entry name" value="WH-like_DNA-bd_sf"/>
</dbReference>
<dbReference type="InterPro" id="IPR016032">
    <property type="entry name" value="Sig_transdc_resp-reg_C-effctor"/>
</dbReference>
<keyword evidence="2" id="KW-0238">DNA-binding</keyword>
<sequence>MQPPFQLVIADDHPGVVAAVRRLVSAVDGFEVVAEAGNADELLAVLGRVRCDLVITDYAMPGSRYGDGILLLEFLVRRHPDLRVMVLTMLETRALMSNILRAGIKVIVSKSDEPQHILEGMQAAMHGRIYLSPQLNARLLCRNGEPQPAPDDPVTKLGKRELEVLRMYVSGKTVSEIAVQLNRSVKTISSQKQTAMRKLELGTEAALFDFAVRHGLLGSGEG</sequence>
<dbReference type="Gene3D" id="1.10.10.10">
    <property type="entry name" value="Winged helix-like DNA-binding domain superfamily/Winged helix DNA-binding domain"/>
    <property type="match status" value="1"/>
</dbReference>
<dbReference type="CDD" id="cd17535">
    <property type="entry name" value="REC_NarL-like"/>
    <property type="match status" value="1"/>
</dbReference>
<evidence type="ECO:0000256" key="1">
    <source>
        <dbReference type="ARBA" id="ARBA00022553"/>
    </source>
</evidence>
<dbReference type="CDD" id="cd06170">
    <property type="entry name" value="LuxR_C_like"/>
    <property type="match status" value="1"/>
</dbReference>
<dbReference type="Pfam" id="PF00072">
    <property type="entry name" value="Response_reg"/>
    <property type="match status" value="1"/>
</dbReference>
<dbReference type="PROSITE" id="PS50043">
    <property type="entry name" value="HTH_LUXR_2"/>
    <property type="match status" value="1"/>
</dbReference>
<name>A0AB72XBP2_9RALS</name>
<feature type="modified residue" description="4-aspartylphosphate" evidence="3">
    <location>
        <position position="57"/>
    </location>
</feature>
<dbReference type="InterPro" id="IPR001789">
    <property type="entry name" value="Sig_transdc_resp-reg_receiver"/>
</dbReference>
<evidence type="ECO:0000256" key="3">
    <source>
        <dbReference type="PROSITE-ProRule" id="PRU00169"/>
    </source>
</evidence>
<evidence type="ECO:0000259" key="5">
    <source>
        <dbReference type="PROSITE" id="PS50110"/>
    </source>
</evidence>
<dbReference type="AlphaFoldDB" id="A0AB72XBP2"/>
<dbReference type="SUPFAM" id="SSF52172">
    <property type="entry name" value="CheY-like"/>
    <property type="match status" value="1"/>
</dbReference>
<dbReference type="Pfam" id="PF00196">
    <property type="entry name" value="GerE"/>
    <property type="match status" value="1"/>
</dbReference>
<feature type="domain" description="HTH luxR-type" evidence="4">
    <location>
        <begin position="150"/>
        <end position="215"/>
    </location>
</feature>
<evidence type="ECO:0000313" key="6">
    <source>
        <dbReference type="EMBL" id="CAJ0744274.1"/>
    </source>
</evidence>
<reference evidence="6 7" key="1">
    <citation type="submission" date="2023-07" db="EMBL/GenBank/DDBJ databases">
        <authorList>
            <person name="Peeters C."/>
        </authorList>
    </citation>
    <scope>NUCLEOTIDE SEQUENCE [LARGE SCALE GENOMIC DNA]</scope>
    <source>
        <strain evidence="6 7">R-16034</strain>
    </source>
</reference>
<proteinExistence type="predicted"/>
<dbReference type="EMBL" id="CATWHI010000007">
    <property type="protein sequence ID" value="CAJ0744274.1"/>
    <property type="molecule type" value="Genomic_DNA"/>
</dbReference>
<comment type="caution">
    <text evidence="6">The sequence shown here is derived from an EMBL/GenBank/DDBJ whole genome shotgun (WGS) entry which is preliminary data.</text>
</comment>
<dbReference type="InterPro" id="IPR000792">
    <property type="entry name" value="Tscrpt_reg_LuxR_C"/>
</dbReference>
<dbReference type="PRINTS" id="PR00038">
    <property type="entry name" value="HTHLUXR"/>
</dbReference>
<dbReference type="PROSITE" id="PS50110">
    <property type="entry name" value="RESPONSE_REGULATORY"/>
    <property type="match status" value="1"/>
</dbReference>
<dbReference type="GO" id="GO:0006355">
    <property type="term" value="P:regulation of DNA-templated transcription"/>
    <property type="evidence" value="ECO:0007669"/>
    <property type="project" value="InterPro"/>
</dbReference>
<dbReference type="GO" id="GO:0003677">
    <property type="term" value="F:DNA binding"/>
    <property type="evidence" value="ECO:0007669"/>
    <property type="project" value="UniProtKB-KW"/>
</dbReference>
<keyword evidence="7" id="KW-1185">Reference proteome</keyword>
<dbReference type="Gene3D" id="3.40.50.2300">
    <property type="match status" value="1"/>
</dbReference>
<dbReference type="PANTHER" id="PTHR43214:SF17">
    <property type="entry name" value="TRANSCRIPTIONAL REGULATORY PROTEIN RCSB"/>
    <property type="match status" value="1"/>
</dbReference>
<dbReference type="Proteomes" id="UP001189225">
    <property type="component" value="Unassembled WGS sequence"/>
</dbReference>
<protein>
    <submittedName>
        <fullName evidence="6">Transcriptional regulatory protein RcsB</fullName>
    </submittedName>
</protein>
<dbReference type="RefSeq" id="WP_316901973.1">
    <property type="nucleotide sequence ID" value="NZ_CATWHI010000007.1"/>
</dbReference>
<accession>A0AB72XBP2</accession>
<dbReference type="InterPro" id="IPR058245">
    <property type="entry name" value="NreC/VraR/RcsB-like_REC"/>
</dbReference>
<dbReference type="PANTHER" id="PTHR43214">
    <property type="entry name" value="TWO-COMPONENT RESPONSE REGULATOR"/>
    <property type="match status" value="1"/>
</dbReference>
<evidence type="ECO:0000259" key="4">
    <source>
        <dbReference type="PROSITE" id="PS50043"/>
    </source>
</evidence>
<organism evidence="6 7">
    <name type="scientific">Ralstonia edaphi</name>
    <dbReference type="NCBI Taxonomy" id="3058599"/>
    <lineage>
        <taxon>Bacteria</taxon>
        <taxon>Pseudomonadati</taxon>
        <taxon>Pseudomonadota</taxon>
        <taxon>Betaproteobacteria</taxon>
        <taxon>Burkholderiales</taxon>
        <taxon>Burkholderiaceae</taxon>
        <taxon>Ralstonia</taxon>
    </lineage>
</organism>
<dbReference type="SMART" id="SM00421">
    <property type="entry name" value="HTH_LUXR"/>
    <property type="match status" value="1"/>
</dbReference>
<dbReference type="InterPro" id="IPR039420">
    <property type="entry name" value="WalR-like"/>
</dbReference>
<evidence type="ECO:0000256" key="2">
    <source>
        <dbReference type="ARBA" id="ARBA00023125"/>
    </source>
</evidence>
<dbReference type="InterPro" id="IPR011006">
    <property type="entry name" value="CheY-like_superfamily"/>
</dbReference>
<dbReference type="SMART" id="SM00448">
    <property type="entry name" value="REC"/>
    <property type="match status" value="1"/>
</dbReference>
<evidence type="ECO:0000313" key="7">
    <source>
        <dbReference type="Proteomes" id="UP001189225"/>
    </source>
</evidence>